<dbReference type="SUPFAM" id="SSF53623">
    <property type="entry name" value="MurD-like peptide ligases, catalytic domain"/>
    <property type="match status" value="1"/>
</dbReference>
<protein>
    <recommendedName>
        <fullName evidence="8">Mur ligase central domain-containing protein</fullName>
    </recommendedName>
</protein>
<evidence type="ECO:0000259" key="5">
    <source>
        <dbReference type="Pfam" id="PF08245"/>
    </source>
</evidence>
<dbReference type="InterPro" id="IPR004101">
    <property type="entry name" value="Mur_ligase_C"/>
</dbReference>
<sequence length="419" mass="46224">MKKLIKLKLKILSGLILKKYQPKVIAVTGSVGKTGSREAVYTVLSGKYTVRRSCKDKSSDLEVFLTIIGFAGGDRGLTSLTQAVFKAVSILIFKDNDYPQILILEINADKQGTINKILKNIRPYIGIITFAGRIYSDYFKNIEEATKEKSMLFSALNKNDWAVFNADDKNILKFKKNIKAQTLSYGFNKSCDITANNIRFTYVEDDDDIENLRGLSLKINYQGATVPIFLPNSLSIGQVYAALSAIAVGIIYGLNLVEIAERLRVFETPKGRSVLLSGIKESVIIDDSYEAFLESVEASLDVLTKIPIKKSHRRIAVIGDMSAPGADIIKNHQIIGKKIAALEVDLLFLVGEKSRDIARAAKKAGMKENSIKHYAFAKMAGEDIKNIIKSGDLILVSGSSKVKMETVVKNIMANPEKAK</sequence>
<dbReference type="GO" id="GO:0016881">
    <property type="term" value="F:acid-amino acid ligase activity"/>
    <property type="evidence" value="ECO:0007669"/>
    <property type="project" value="InterPro"/>
</dbReference>
<dbReference type="SUPFAM" id="SSF53244">
    <property type="entry name" value="MurD-like peptide ligases, peptide-binding domain"/>
    <property type="match status" value="1"/>
</dbReference>
<dbReference type="PANTHER" id="PTHR43024:SF1">
    <property type="entry name" value="UDP-N-ACETYLMURAMOYL-TRIPEPTIDE--D-ALANYL-D-ALANINE LIGASE"/>
    <property type="match status" value="1"/>
</dbReference>
<comment type="caution">
    <text evidence="6">The sequence shown here is derived from an EMBL/GenBank/DDBJ whole genome shotgun (WGS) entry which is preliminary data.</text>
</comment>
<dbReference type="PANTHER" id="PTHR43024">
    <property type="entry name" value="UDP-N-ACETYLMURAMOYL-TRIPEPTIDE--D-ALANYL-D-ALANINE LIGASE"/>
    <property type="match status" value="1"/>
</dbReference>
<keyword evidence="1" id="KW-0436">Ligase</keyword>
<evidence type="ECO:0000313" key="7">
    <source>
        <dbReference type="Proteomes" id="UP000228614"/>
    </source>
</evidence>
<accession>A0A2H0V769</accession>
<dbReference type="InterPro" id="IPR013221">
    <property type="entry name" value="Mur_ligase_cen"/>
</dbReference>
<dbReference type="Pfam" id="PF02875">
    <property type="entry name" value="Mur_ligase_C"/>
    <property type="match status" value="1"/>
</dbReference>
<evidence type="ECO:0000256" key="1">
    <source>
        <dbReference type="ARBA" id="ARBA00022598"/>
    </source>
</evidence>
<evidence type="ECO:0000256" key="3">
    <source>
        <dbReference type="ARBA" id="ARBA00022840"/>
    </source>
</evidence>
<name>A0A2H0V769_9BACT</name>
<dbReference type="GO" id="GO:0005524">
    <property type="term" value="F:ATP binding"/>
    <property type="evidence" value="ECO:0007669"/>
    <property type="project" value="UniProtKB-KW"/>
</dbReference>
<dbReference type="Gene3D" id="3.40.1190.10">
    <property type="entry name" value="Mur-like, catalytic domain"/>
    <property type="match status" value="1"/>
</dbReference>
<evidence type="ECO:0008006" key="8">
    <source>
        <dbReference type="Google" id="ProtNLM"/>
    </source>
</evidence>
<keyword evidence="3" id="KW-0067">ATP-binding</keyword>
<dbReference type="InterPro" id="IPR036615">
    <property type="entry name" value="Mur_ligase_C_dom_sf"/>
</dbReference>
<dbReference type="InterPro" id="IPR051046">
    <property type="entry name" value="MurCDEF_CellWall_CoF430Synth"/>
</dbReference>
<reference evidence="7" key="1">
    <citation type="submission" date="2017-09" db="EMBL/GenBank/DDBJ databases">
        <title>Depth-based differentiation of microbial function through sediment-hosted aquifers and enrichment of novel symbionts in the deep terrestrial subsurface.</title>
        <authorList>
            <person name="Probst A.J."/>
            <person name="Ladd B."/>
            <person name="Jarett J.K."/>
            <person name="Geller-Mcgrath D.E."/>
            <person name="Sieber C.M.K."/>
            <person name="Emerson J.B."/>
            <person name="Anantharaman K."/>
            <person name="Thomas B.C."/>
            <person name="Malmstrom R."/>
            <person name="Stieglmeier M."/>
            <person name="Klingl A."/>
            <person name="Woyke T."/>
            <person name="Ryan C.M."/>
            <person name="Banfield J.F."/>
        </authorList>
    </citation>
    <scope>NUCLEOTIDE SEQUENCE [LARGE SCALE GENOMIC DNA]</scope>
</reference>
<evidence type="ECO:0000256" key="2">
    <source>
        <dbReference type="ARBA" id="ARBA00022741"/>
    </source>
</evidence>
<dbReference type="AlphaFoldDB" id="A0A2H0V769"/>
<keyword evidence="2" id="KW-0547">Nucleotide-binding</keyword>
<dbReference type="Pfam" id="PF08245">
    <property type="entry name" value="Mur_ligase_M"/>
    <property type="match status" value="1"/>
</dbReference>
<organism evidence="6 7">
    <name type="scientific">Candidatus Falkowbacteria bacterium CG10_big_fil_rev_8_21_14_0_10_37_6</name>
    <dbReference type="NCBI Taxonomy" id="1974563"/>
    <lineage>
        <taxon>Bacteria</taxon>
        <taxon>Candidatus Falkowiibacteriota</taxon>
    </lineage>
</organism>
<evidence type="ECO:0000259" key="4">
    <source>
        <dbReference type="Pfam" id="PF02875"/>
    </source>
</evidence>
<gene>
    <name evidence="6" type="ORF">COT95_01655</name>
</gene>
<dbReference type="Gene3D" id="3.90.190.20">
    <property type="entry name" value="Mur ligase, C-terminal domain"/>
    <property type="match status" value="1"/>
</dbReference>
<feature type="domain" description="Mur ligase C-terminal" evidence="4">
    <location>
        <begin position="274"/>
        <end position="399"/>
    </location>
</feature>
<feature type="domain" description="Mur ligase central" evidence="5">
    <location>
        <begin position="27"/>
        <end position="217"/>
    </location>
</feature>
<evidence type="ECO:0000313" key="6">
    <source>
        <dbReference type="EMBL" id="PIR94902.1"/>
    </source>
</evidence>
<proteinExistence type="predicted"/>
<dbReference type="InterPro" id="IPR036565">
    <property type="entry name" value="Mur-like_cat_sf"/>
</dbReference>
<dbReference type="EMBL" id="PFAN01000083">
    <property type="protein sequence ID" value="PIR94902.1"/>
    <property type="molecule type" value="Genomic_DNA"/>
</dbReference>
<dbReference type="Proteomes" id="UP000228614">
    <property type="component" value="Unassembled WGS sequence"/>
</dbReference>